<proteinExistence type="predicted"/>
<protein>
    <submittedName>
        <fullName evidence="1">Uncharacterized protein</fullName>
    </submittedName>
</protein>
<keyword evidence="2" id="KW-1185">Reference proteome</keyword>
<dbReference type="Proteomes" id="UP000683925">
    <property type="component" value="Unassembled WGS sequence"/>
</dbReference>
<sequence>MTDIIIQNISISVIQSKYFNTKNQQDFHLRYDQKLKKLHKQFISKLQQTNSQFEVKQLHPEQNFNPRQL</sequence>
<organism evidence="1 2">
    <name type="scientific">Paramecium octaurelia</name>
    <dbReference type="NCBI Taxonomy" id="43137"/>
    <lineage>
        <taxon>Eukaryota</taxon>
        <taxon>Sar</taxon>
        <taxon>Alveolata</taxon>
        <taxon>Ciliophora</taxon>
        <taxon>Intramacronucleata</taxon>
        <taxon>Oligohymenophorea</taxon>
        <taxon>Peniculida</taxon>
        <taxon>Parameciidae</taxon>
        <taxon>Paramecium</taxon>
    </lineage>
</organism>
<gene>
    <name evidence="1" type="ORF">POCTA_138.1.T1510168</name>
</gene>
<reference evidence="1" key="1">
    <citation type="submission" date="2021-01" db="EMBL/GenBank/DDBJ databases">
        <authorList>
            <consortium name="Genoscope - CEA"/>
            <person name="William W."/>
        </authorList>
    </citation>
    <scope>NUCLEOTIDE SEQUENCE</scope>
</reference>
<comment type="caution">
    <text evidence="1">The sequence shown here is derived from an EMBL/GenBank/DDBJ whole genome shotgun (WGS) entry which is preliminary data.</text>
</comment>
<dbReference type="EMBL" id="CAJJDP010000153">
    <property type="protein sequence ID" value="CAD8210715.1"/>
    <property type="molecule type" value="Genomic_DNA"/>
</dbReference>
<name>A0A8S1Y9G6_PAROT</name>
<dbReference type="AlphaFoldDB" id="A0A8S1Y9G6"/>
<accession>A0A8S1Y9G6</accession>
<evidence type="ECO:0000313" key="2">
    <source>
        <dbReference type="Proteomes" id="UP000683925"/>
    </source>
</evidence>
<evidence type="ECO:0000313" key="1">
    <source>
        <dbReference type="EMBL" id="CAD8210715.1"/>
    </source>
</evidence>